<gene>
    <name evidence="1" type="ORF">B1s21160_04680</name>
</gene>
<reference evidence="1 2" key="1">
    <citation type="submission" date="2016-07" db="EMBL/GenBank/DDBJ databases">
        <title>High microdiversification within the ubiquitous acI lineage of Actinobacteria.</title>
        <authorList>
            <person name="Neuenschwander S.M."/>
            <person name="Salcher M."/>
            <person name="Ghai R."/>
            <person name="Pernthaler J."/>
        </authorList>
    </citation>
    <scope>NUCLEOTIDE SEQUENCE [LARGE SCALE GENOMIC DNA]</scope>
    <source>
        <strain evidence="1">MMS-21-160</strain>
    </source>
</reference>
<organism evidence="1 2">
    <name type="scientific">Candidatus Nanopelagicus hibericus</name>
    <dbReference type="NCBI Taxonomy" id="1884915"/>
    <lineage>
        <taxon>Bacteria</taxon>
        <taxon>Bacillati</taxon>
        <taxon>Actinomycetota</taxon>
        <taxon>Actinomycetes</taxon>
        <taxon>Candidatus Nanopelagicales</taxon>
        <taxon>Candidatus Nanopelagicaceae</taxon>
        <taxon>Candidatus Nanopelagicus</taxon>
    </lineage>
</organism>
<evidence type="ECO:0000313" key="1">
    <source>
        <dbReference type="EMBL" id="ASY13605.1"/>
    </source>
</evidence>
<evidence type="ECO:0000313" key="2">
    <source>
        <dbReference type="Proteomes" id="UP000217171"/>
    </source>
</evidence>
<dbReference type="InterPro" id="IPR014917">
    <property type="entry name" value="DUF1800"/>
</dbReference>
<keyword evidence="2" id="KW-1185">Reference proteome</keyword>
<proteinExistence type="predicted"/>
<dbReference type="KEGG" id="nhi:B1s21160_04680"/>
<dbReference type="OrthoDB" id="9772295at2"/>
<protein>
    <submittedName>
        <fullName evidence="1">DUF1800 domain-containing protein</fullName>
    </submittedName>
</protein>
<dbReference type="Proteomes" id="UP000217171">
    <property type="component" value="Chromosome"/>
</dbReference>
<dbReference type="EMBL" id="CP016771">
    <property type="protein sequence ID" value="ASY13605.1"/>
    <property type="molecule type" value="Genomic_DNA"/>
</dbReference>
<dbReference type="RefSeq" id="WP_095672604.1">
    <property type="nucleotide sequence ID" value="NZ_CP016771.1"/>
</dbReference>
<dbReference type="AlphaFoldDB" id="A0A249KA59"/>
<sequence>MEAKRVETARLFHRFGFGPKPGEYAAALKAGIPATRKKVLTLSQTPNSSVVSDPQISDLGKRPAANSPQIIDFAVARRRQIQDMQLWWLDLMVLSPNSLVEKMSWFWHGHWATSIEKVEYALPMYLQNKTLREYCLTDFTKLAKAMINDGALQVWLDGQDSTVKAPNENLARELMELFTLGVNRYTEQDVKEMARVLTGYQVERTTGQVKINPSRQDKNPVTIFGSTMTLSSESLTELLVKRKDCQQFIPERIWYRFISSSEKMPANFAAIKAFSSRDISQAVSATVNSPVMANPKYEMVKSPVEWFVAACRALEVVPSQLQTSDKLINHLDKLGQVPFSPPNVGGWPAGEGWLSSASALYRVAFANWLVPQSQLSVIRETSISDRTRKSADWLGVPEWSARTKAVLDENSADPEQFTLMALCSPDYIVSR</sequence>
<name>A0A249KA59_9ACTN</name>
<dbReference type="Pfam" id="PF08811">
    <property type="entry name" value="DUF1800"/>
    <property type="match status" value="1"/>
</dbReference>
<accession>A0A249KA59</accession>